<evidence type="ECO:0000313" key="8">
    <source>
        <dbReference type="EMBL" id="WPK14037.1"/>
    </source>
</evidence>
<feature type="transmembrane region" description="Helical" evidence="6">
    <location>
        <begin position="162"/>
        <end position="184"/>
    </location>
</feature>
<evidence type="ECO:0000256" key="5">
    <source>
        <dbReference type="ARBA" id="ARBA00023136"/>
    </source>
</evidence>
<feature type="transmembrane region" description="Helical" evidence="6">
    <location>
        <begin position="102"/>
        <end position="122"/>
    </location>
</feature>
<dbReference type="InterPro" id="IPR036259">
    <property type="entry name" value="MFS_trans_sf"/>
</dbReference>
<accession>A0ABZ0S0J4</accession>
<feature type="transmembrane region" description="Helical" evidence="6">
    <location>
        <begin position="236"/>
        <end position="262"/>
    </location>
</feature>
<keyword evidence="2" id="KW-0813">Transport</keyword>
<feature type="transmembrane region" description="Helical" evidence="6">
    <location>
        <begin position="128"/>
        <end position="150"/>
    </location>
</feature>
<dbReference type="PROSITE" id="PS50850">
    <property type="entry name" value="MFS"/>
    <property type="match status" value="1"/>
</dbReference>
<dbReference type="InterPro" id="IPR001958">
    <property type="entry name" value="Tet-R_TetA/multi-R_MdtG-like"/>
</dbReference>
<dbReference type="PANTHER" id="PTHR23504">
    <property type="entry name" value="MAJOR FACILITATOR SUPERFAMILY DOMAIN-CONTAINING PROTEIN 10"/>
    <property type="match status" value="1"/>
</dbReference>
<dbReference type="EMBL" id="CP137624">
    <property type="protein sequence ID" value="WPK14037.1"/>
    <property type="molecule type" value="Genomic_DNA"/>
</dbReference>
<dbReference type="PANTHER" id="PTHR23504:SF115">
    <property type="entry name" value="MULTIDRUG RESISTANCE PROTEIN 2"/>
    <property type="match status" value="1"/>
</dbReference>
<dbReference type="Pfam" id="PF07690">
    <property type="entry name" value="MFS_1"/>
    <property type="match status" value="1"/>
</dbReference>
<dbReference type="SUPFAM" id="SSF103473">
    <property type="entry name" value="MFS general substrate transporter"/>
    <property type="match status" value="1"/>
</dbReference>
<evidence type="ECO:0000313" key="9">
    <source>
        <dbReference type="Proteomes" id="UP001322664"/>
    </source>
</evidence>
<protein>
    <submittedName>
        <fullName evidence="8">MFS transporter</fullName>
    </submittedName>
</protein>
<dbReference type="Proteomes" id="UP001322664">
    <property type="component" value="Chromosome"/>
</dbReference>
<feature type="domain" description="Major facilitator superfamily (MFS) profile" evidence="7">
    <location>
        <begin position="37"/>
        <end position="414"/>
    </location>
</feature>
<dbReference type="CDD" id="cd17325">
    <property type="entry name" value="MFS_MdtG_SLC18_like"/>
    <property type="match status" value="1"/>
</dbReference>
<keyword evidence="9" id="KW-1185">Reference proteome</keyword>
<organism evidence="8 9">
    <name type="scientific">Lysinibacillus louembei</name>
    <dbReference type="NCBI Taxonomy" id="1470088"/>
    <lineage>
        <taxon>Bacteria</taxon>
        <taxon>Bacillati</taxon>
        <taxon>Bacillota</taxon>
        <taxon>Bacilli</taxon>
        <taxon>Bacillales</taxon>
        <taxon>Bacillaceae</taxon>
        <taxon>Lysinibacillus</taxon>
    </lineage>
</organism>
<dbReference type="InterPro" id="IPR011701">
    <property type="entry name" value="MFS"/>
</dbReference>
<evidence type="ECO:0000256" key="3">
    <source>
        <dbReference type="ARBA" id="ARBA00022692"/>
    </source>
</evidence>
<keyword evidence="3 6" id="KW-0812">Transmembrane</keyword>
<reference evidence="8 9" key="1">
    <citation type="submission" date="2023-09" db="EMBL/GenBank/DDBJ databases">
        <authorList>
            <person name="Page C.A."/>
            <person name="Perez-Diaz I.M."/>
        </authorList>
    </citation>
    <scope>NUCLEOTIDE SEQUENCE [LARGE SCALE GENOMIC DNA]</scope>
    <source>
        <strain evidence="8 9">Ll15</strain>
    </source>
</reference>
<evidence type="ECO:0000256" key="1">
    <source>
        <dbReference type="ARBA" id="ARBA00004651"/>
    </source>
</evidence>
<feature type="transmembrane region" description="Helical" evidence="6">
    <location>
        <begin position="190"/>
        <end position="215"/>
    </location>
</feature>
<evidence type="ECO:0000256" key="6">
    <source>
        <dbReference type="SAM" id="Phobius"/>
    </source>
</evidence>
<comment type="subcellular location">
    <subcellularLocation>
        <location evidence="1">Cell membrane</location>
        <topology evidence="1">Multi-pass membrane protein</topology>
    </subcellularLocation>
</comment>
<evidence type="ECO:0000256" key="4">
    <source>
        <dbReference type="ARBA" id="ARBA00022989"/>
    </source>
</evidence>
<feature type="transmembrane region" description="Helical" evidence="6">
    <location>
        <begin position="274"/>
        <end position="293"/>
    </location>
</feature>
<gene>
    <name evidence="8" type="ORF">R6U77_00340</name>
</gene>
<dbReference type="InterPro" id="IPR020846">
    <property type="entry name" value="MFS_dom"/>
</dbReference>
<evidence type="ECO:0000256" key="2">
    <source>
        <dbReference type="ARBA" id="ARBA00022448"/>
    </source>
</evidence>
<feature type="transmembrane region" description="Helical" evidence="6">
    <location>
        <begin position="305"/>
        <end position="323"/>
    </location>
</feature>
<name>A0ABZ0S0J4_9BACI</name>
<dbReference type="PRINTS" id="PR01035">
    <property type="entry name" value="TCRTETA"/>
</dbReference>
<evidence type="ECO:0000259" key="7">
    <source>
        <dbReference type="PROSITE" id="PS50850"/>
    </source>
</evidence>
<feature type="transmembrane region" description="Helical" evidence="6">
    <location>
        <begin position="391"/>
        <end position="410"/>
    </location>
</feature>
<dbReference type="Gene3D" id="1.20.1250.20">
    <property type="entry name" value="MFS general substrate transporter like domains"/>
    <property type="match status" value="1"/>
</dbReference>
<proteinExistence type="predicted"/>
<feature type="transmembrane region" description="Helical" evidence="6">
    <location>
        <begin position="62"/>
        <end position="90"/>
    </location>
</feature>
<sequence length="423" mass="45871">MTIILINSSPLLLMVDLVQSNNQKDGLYMTQQTNKSALYILMFSLFITMGGIGIIIPVMPDYLLLFGVGGQALGFLIAGFALAQFLFSPIAGDLSDRHGRKMFIIAGLIIYGCAQIFFGLATDVWMLFVARFLAGLGAALIMAPTMAYVADITTVEERGKGMGMLGAAMSLGFTIGPGIGGFLAKVNLHFPFYIAGGFAIATALISYFVLPNVAAQVRQQVKKDNLFKQLANSVKMPYFVILIVIFTFSFGIANFQATMAVYLGYKFHYTPTDIAIVLTVGGFAGVILQMFVIDKLFKRFGEMKVIFVNLLVAALTMFLMIYISSFFVILTVATLFSIATTFIRPAVNTLVSKLAGDGQGYAAGMNNAYMSLGNMVGPALAGTLFDWNMDAPYIFGTIILLACLLLAYTWTARKASHLMHASE</sequence>
<feature type="transmembrane region" description="Helical" evidence="6">
    <location>
        <begin position="37"/>
        <end position="56"/>
    </location>
</feature>
<keyword evidence="5 6" id="KW-0472">Membrane</keyword>
<keyword evidence="4 6" id="KW-1133">Transmembrane helix</keyword>